<evidence type="ECO:0000256" key="4">
    <source>
        <dbReference type="SAM" id="Coils"/>
    </source>
</evidence>
<evidence type="ECO:0000313" key="6">
    <source>
        <dbReference type="EMBL" id="KAL2461283.1"/>
    </source>
</evidence>
<keyword evidence="3" id="KW-0539">Nucleus</keyword>
<dbReference type="PANTHER" id="PTHR15107:SF0">
    <property type="entry name" value="DNA ENDONUCLEASE ACTIVATOR CTP1 C-TERMINAL DOMAIN-CONTAINING PROTEIN"/>
    <property type="match status" value="1"/>
</dbReference>
<keyword evidence="4" id="KW-0175">Coiled coil</keyword>
<gene>
    <name evidence="6" type="ORF">Adt_44703</name>
</gene>
<organism evidence="6 7">
    <name type="scientific">Abeliophyllum distichum</name>
    <dbReference type="NCBI Taxonomy" id="126358"/>
    <lineage>
        <taxon>Eukaryota</taxon>
        <taxon>Viridiplantae</taxon>
        <taxon>Streptophyta</taxon>
        <taxon>Embryophyta</taxon>
        <taxon>Tracheophyta</taxon>
        <taxon>Spermatophyta</taxon>
        <taxon>Magnoliopsida</taxon>
        <taxon>eudicotyledons</taxon>
        <taxon>Gunneridae</taxon>
        <taxon>Pentapetalae</taxon>
        <taxon>asterids</taxon>
        <taxon>lamiids</taxon>
        <taxon>Lamiales</taxon>
        <taxon>Oleaceae</taxon>
        <taxon>Forsythieae</taxon>
        <taxon>Abeliophyllum</taxon>
    </lineage>
</organism>
<protein>
    <submittedName>
        <fullName evidence="6">Protein gamma response 1</fullName>
    </submittedName>
</protein>
<comment type="subcellular location">
    <subcellularLocation>
        <location evidence="1">Nucleus</location>
    </subcellularLocation>
</comment>
<feature type="domain" description="DNA endonuclease activator Ctp1 C-terminal" evidence="5">
    <location>
        <begin position="666"/>
        <end position="698"/>
    </location>
</feature>
<comment type="caution">
    <text evidence="6">The sequence shown here is derived from an EMBL/GenBank/DDBJ whole genome shotgun (WGS) entry which is preliminary data.</text>
</comment>
<sequence length="702" mass="80788">MEGNLQKSTQLGHPTDNSDAKYVSGLSTILVATIQEAKDRISQIEYIFCSQLFPNIQSISKSWQKVYLETREAAEDAWKEKEKDLLLQIKKLQFEKQQVLEEYQSHKMQKAKLTSMESLSPSCVQELQEELKRKTNEVSEGREVQQNLQKLLDSEASLILSHENTRKELEEKNLLLLKKQKNVEVEAEILRLELMKKSKEVDEIMELQNKLLQINQSKASLIAQKEMQLKAQEERASGLISKLQSMEKKVDELQRGLRQKTEEVDKGRELQGNLLKKIEMQALEFMNNEQLLNKHEKDKGLLTVQIENLANRIDELQKELGTKNNEVEEERNVQEQLRQQINSYTLERLKREQELEEFEKEKKQLLAKQKELEDKVDKLQQNLHERSKDSSEGMKLHGKLLQQIEVKDLELLSEKKKRRDVVAAYKKLKSQYNFLCKKCGLTPENILPLPKLGDESEILRHDHNPGNSHVITDVGNEVLKVVGLANEVTKQKSDQELLEDDKGVVFTQRSFSPSTSSVAIATKCPNSAKSCPPAGTKRPVSYWRDTRSHQSRVGPDPHDDFLDTPLENIRGNLGKVMKEKTDDLPVPVPENINFDNSNDETQDMNIDPGVQKQQMSPPKAGTSGFKYIEPVRKKSERESLKGIECKQCRKFYDAVLPNEGKNSEGNKQIRCEHHDGVSRHRYRYAPPSTPEGFWNIGFESEM</sequence>
<proteinExistence type="predicted"/>
<keyword evidence="2" id="KW-0227">DNA damage</keyword>
<reference evidence="7" key="1">
    <citation type="submission" date="2024-07" db="EMBL/GenBank/DDBJ databases">
        <title>Two chromosome-level genome assemblies of Korean endemic species Abeliophyllum distichum and Forsythia ovata (Oleaceae).</title>
        <authorList>
            <person name="Jang H."/>
        </authorList>
    </citation>
    <scope>NUCLEOTIDE SEQUENCE [LARGE SCALE GENOMIC DNA]</scope>
</reference>
<evidence type="ECO:0000256" key="2">
    <source>
        <dbReference type="ARBA" id="ARBA00022763"/>
    </source>
</evidence>
<evidence type="ECO:0000313" key="7">
    <source>
        <dbReference type="Proteomes" id="UP001604336"/>
    </source>
</evidence>
<dbReference type="Proteomes" id="UP001604336">
    <property type="component" value="Unassembled WGS sequence"/>
</dbReference>
<accession>A0ABD1PBN0</accession>
<dbReference type="Pfam" id="PF08573">
    <property type="entry name" value="SAE2"/>
    <property type="match status" value="1"/>
</dbReference>
<dbReference type="PANTHER" id="PTHR15107">
    <property type="entry name" value="RETINOBLASTOMA BINDING PROTEIN 8"/>
    <property type="match status" value="1"/>
</dbReference>
<feature type="coiled-coil region" evidence="4">
    <location>
        <begin position="89"/>
        <end position="263"/>
    </location>
</feature>
<dbReference type="AlphaFoldDB" id="A0ABD1PBN0"/>
<evidence type="ECO:0000256" key="1">
    <source>
        <dbReference type="ARBA" id="ARBA00004123"/>
    </source>
</evidence>
<dbReference type="EMBL" id="JBFOLK010000014">
    <property type="protein sequence ID" value="KAL2461283.1"/>
    <property type="molecule type" value="Genomic_DNA"/>
</dbReference>
<evidence type="ECO:0000256" key="3">
    <source>
        <dbReference type="ARBA" id="ARBA00023242"/>
    </source>
</evidence>
<dbReference type="GO" id="GO:0005634">
    <property type="term" value="C:nucleus"/>
    <property type="evidence" value="ECO:0007669"/>
    <property type="project" value="UniProtKB-SubCell"/>
</dbReference>
<keyword evidence="7" id="KW-1185">Reference proteome</keyword>
<dbReference type="InterPro" id="IPR033316">
    <property type="entry name" value="RBBP8-like"/>
</dbReference>
<evidence type="ECO:0000259" key="5">
    <source>
        <dbReference type="Pfam" id="PF08573"/>
    </source>
</evidence>
<dbReference type="InterPro" id="IPR013882">
    <property type="entry name" value="Ctp1_C"/>
</dbReference>
<name>A0ABD1PBN0_9LAMI</name>
<dbReference type="GO" id="GO:0006974">
    <property type="term" value="P:DNA damage response"/>
    <property type="evidence" value="ECO:0007669"/>
    <property type="project" value="UniProtKB-KW"/>
</dbReference>
<feature type="coiled-coil region" evidence="4">
    <location>
        <begin position="292"/>
        <end position="389"/>
    </location>
</feature>